<feature type="compositionally biased region" description="Low complexity" evidence="1">
    <location>
        <begin position="775"/>
        <end position="787"/>
    </location>
</feature>
<feature type="compositionally biased region" description="Acidic residues" evidence="1">
    <location>
        <begin position="329"/>
        <end position="359"/>
    </location>
</feature>
<organism evidence="2 3">
    <name type="scientific">Paraglomus brasilianum</name>
    <dbReference type="NCBI Taxonomy" id="144538"/>
    <lineage>
        <taxon>Eukaryota</taxon>
        <taxon>Fungi</taxon>
        <taxon>Fungi incertae sedis</taxon>
        <taxon>Mucoromycota</taxon>
        <taxon>Glomeromycotina</taxon>
        <taxon>Glomeromycetes</taxon>
        <taxon>Paraglomerales</taxon>
        <taxon>Paraglomeraceae</taxon>
        <taxon>Paraglomus</taxon>
    </lineage>
</organism>
<reference evidence="2" key="1">
    <citation type="submission" date="2021-06" db="EMBL/GenBank/DDBJ databases">
        <authorList>
            <person name="Kallberg Y."/>
            <person name="Tangrot J."/>
            <person name="Rosling A."/>
        </authorList>
    </citation>
    <scope>NUCLEOTIDE SEQUENCE</scope>
    <source>
        <strain evidence="2">BR232B</strain>
    </source>
</reference>
<feature type="compositionally biased region" description="Acidic residues" evidence="1">
    <location>
        <begin position="368"/>
        <end position="390"/>
    </location>
</feature>
<name>A0A9N9BVN9_9GLOM</name>
<evidence type="ECO:0000313" key="2">
    <source>
        <dbReference type="EMBL" id="CAG8579859.1"/>
    </source>
</evidence>
<dbReference type="EMBL" id="CAJVPI010000883">
    <property type="protein sequence ID" value="CAG8579859.1"/>
    <property type="molecule type" value="Genomic_DNA"/>
</dbReference>
<dbReference type="Gene3D" id="3.80.10.10">
    <property type="entry name" value="Ribonuclease Inhibitor"/>
    <property type="match status" value="2"/>
</dbReference>
<dbReference type="InterPro" id="IPR032675">
    <property type="entry name" value="LRR_dom_sf"/>
</dbReference>
<accession>A0A9N9BVN9</accession>
<dbReference type="InterPro" id="IPR036047">
    <property type="entry name" value="F-box-like_dom_sf"/>
</dbReference>
<feature type="region of interest" description="Disordered" evidence="1">
    <location>
        <begin position="329"/>
        <end position="390"/>
    </location>
</feature>
<dbReference type="Proteomes" id="UP000789739">
    <property type="component" value="Unassembled WGS sequence"/>
</dbReference>
<evidence type="ECO:0000313" key="3">
    <source>
        <dbReference type="Proteomes" id="UP000789739"/>
    </source>
</evidence>
<feature type="compositionally biased region" description="Basic and acidic residues" evidence="1">
    <location>
        <begin position="754"/>
        <end position="764"/>
    </location>
</feature>
<proteinExistence type="predicted"/>
<keyword evidence="3" id="KW-1185">Reference proteome</keyword>
<dbReference type="OrthoDB" id="5541797at2759"/>
<dbReference type="SUPFAM" id="SSF52047">
    <property type="entry name" value="RNI-like"/>
    <property type="match status" value="2"/>
</dbReference>
<gene>
    <name evidence="2" type="ORF">PBRASI_LOCUS6559</name>
</gene>
<dbReference type="CDD" id="cd09917">
    <property type="entry name" value="F-box_SF"/>
    <property type="match status" value="1"/>
</dbReference>
<evidence type="ECO:0000256" key="1">
    <source>
        <dbReference type="SAM" id="MobiDB-lite"/>
    </source>
</evidence>
<feature type="region of interest" description="Disordered" evidence="1">
    <location>
        <begin position="754"/>
        <end position="795"/>
    </location>
</feature>
<dbReference type="SUPFAM" id="SSF81383">
    <property type="entry name" value="F-box domain"/>
    <property type="match status" value="1"/>
</dbReference>
<protein>
    <submittedName>
        <fullName evidence="2">578_t:CDS:1</fullName>
    </submittedName>
</protein>
<dbReference type="AlphaFoldDB" id="A0A9N9BVN9"/>
<comment type="caution">
    <text evidence="2">The sequence shown here is derived from an EMBL/GenBank/DDBJ whole genome shotgun (WGS) entry which is preliminary data.</text>
</comment>
<sequence length="1011" mass="116032">MDASILNADVLEIIFKHLSIRDLLSALLVNRLWCREAVPIYWKAPFSYTSKRSMAASKTYELFLEQGNRTLYDYPSFLKKLNFTNLLTTLDASKRFIKINAILRMLTNRGVCLKSFIMDSTAGRLYGSWAAPEYASVLSSLVFVKIYTPFQKNGVVKSLAKNCTTLSHLDINLFDNSTGRIEELLSSLQELISVQTCLLSLRLVFANGPGKRLVKILRSHLERFKHLELVKWNFNNCGWTWLSRCPNLTEFAITNAPPKGVCDVLGTNFKIHRLKVSKNSKIATAHWHLGVDDETFYFHPDESSLEPYGEVVVQSKSSRTKKDIFGDDWYYDDEDDEENISDDLYDDNDDYEVEVEEEEKEKKNISDDPYDDDDDDDDDNYEEEEEENISDDPIRDLLSALLVNRLWCQEAVPIYWKAPFSYTEKRSIAASKTYELFLEQGNRTLPTLYDYPSFLKKLNFTNLLTTLDADERFIKINAILRMLTNRGACLKSFIMDSTAANKGRLYGSWTAPEYASVLSSLVFVKIYTPFQKNDVVKSLAKNCTTLSHLDINLYDNSTSRIEELLSSLQELISVQTCLLSLRLVFANGPGKRLVKILRSHLERFKHLELVKWNFNNCGWTWLSRCPNLTEFAITDAPPEGVCDVLGTRYEIHRLKVSKKSKIATAHWHLGGGGENFYFHPDESSLEPYANQIRPTLKMQSSFLRPLTPSIPSCLPCLRAVPLFSPSFRYYSTVSDDSSDEPRKLSLTERLRRNRRSIPESERSEVFLSPRETDQDTSSDTTTAGTKSPATPKQPVELLRKWEKPEKLNFGVDVTSGADYDATKYVIISKLPSTIVPSDIYRLVSRAAYNEDSIPMPQIEFVRSKQLEFSGRVVCQFRNKHEAQSFVRDNAMTTVGGSRIAFDYLYENSDLLPERVCHPLLKGASGRSILLSGLPKPTEADMLWIEYRTYDIDNGPNSIENIQLGKTVWTSRWFIKFKTLSEAYRFVRERNNTYWRRVTFGQQYSINAHVLY</sequence>